<reference evidence="13 14" key="1">
    <citation type="journal article" date="2015" name="Genome Announc.">
        <title>Expanding the biotechnology potential of lactobacilli through comparative genomics of 213 strains and associated genera.</title>
        <authorList>
            <person name="Sun Z."/>
            <person name="Harris H.M."/>
            <person name="McCann A."/>
            <person name="Guo C."/>
            <person name="Argimon S."/>
            <person name="Zhang W."/>
            <person name="Yang X."/>
            <person name="Jeffery I.B."/>
            <person name="Cooney J.C."/>
            <person name="Kagawa T.F."/>
            <person name="Liu W."/>
            <person name="Song Y."/>
            <person name="Salvetti E."/>
            <person name="Wrobel A."/>
            <person name="Rasinkangas P."/>
            <person name="Parkhill J."/>
            <person name="Rea M.C."/>
            <person name="O'Sullivan O."/>
            <person name="Ritari J."/>
            <person name="Douillard F.P."/>
            <person name="Paul Ross R."/>
            <person name="Yang R."/>
            <person name="Briner A.E."/>
            <person name="Felis G.E."/>
            <person name="de Vos W.M."/>
            <person name="Barrangou R."/>
            <person name="Klaenhammer T.R."/>
            <person name="Caufield P.W."/>
            <person name="Cui Y."/>
            <person name="Zhang H."/>
            <person name="O'Toole P.W."/>
        </authorList>
    </citation>
    <scope>NUCLEOTIDE SEQUENCE [LARGE SCALE GENOMIC DNA]</scope>
    <source>
        <strain evidence="13 14">DSM 16991</strain>
    </source>
</reference>
<comment type="subcellular location">
    <subcellularLocation>
        <location evidence="1">Membrane</location>
        <topology evidence="1">Multi-pass membrane protein</topology>
    </subcellularLocation>
</comment>
<feature type="domain" description="Cation/H+ exchanger transmembrane" evidence="12">
    <location>
        <begin position="11"/>
        <end position="378"/>
    </location>
</feature>
<dbReference type="EMBL" id="AZFW01000074">
    <property type="protein sequence ID" value="KRM26433.1"/>
    <property type="molecule type" value="Genomic_DNA"/>
</dbReference>
<dbReference type="eggNOG" id="COG0475">
    <property type="taxonomic scope" value="Bacteria"/>
</dbReference>
<keyword evidence="4" id="KW-0050">Antiport</keyword>
<feature type="transmembrane region" description="Helical" evidence="11">
    <location>
        <begin position="187"/>
        <end position="207"/>
    </location>
</feature>
<keyword evidence="7" id="KW-0915">Sodium</keyword>
<dbReference type="Proteomes" id="UP000050949">
    <property type="component" value="Unassembled WGS sequence"/>
</dbReference>
<name>A0A0R1X9B5_9LACO</name>
<evidence type="ECO:0000313" key="14">
    <source>
        <dbReference type="Proteomes" id="UP000050949"/>
    </source>
</evidence>
<dbReference type="AlphaFoldDB" id="A0A0R1X9B5"/>
<dbReference type="GO" id="GO:0006814">
    <property type="term" value="P:sodium ion transport"/>
    <property type="evidence" value="ECO:0007669"/>
    <property type="project" value="UniProtKB-KW"/>
</dbReference>
<feature type="transmembrane region" description="Helical" evidence="11">
    <location>
        <begin position="144"/>
        <end position="167"/>
    </location>
</feature>
<keyword evidence="8" id="KW-0406">Ion transport</keyword>
<dbReference type="GO" id="GO:0015297">
    <property type="term" value="F:antiporter activity"/>
    <property type="evidence" value="ECO:0007669"/>
    <property type="project" value="UniProtKB-KW"/>
</dbReference>
<evidence type="ECO:0000256" key="5">
    <source>
        <dbReference type="ARBA" id="ARBA00022692"/>
    </source>
</evidence>
<feature type="transmembrane region" description="Helical" evidence="11">
    <location>
        <begin position="356"/>
        <end position="374"/>
    </location>
</feature>
<evidence type="ECO:0000313" key="13">
    <source>
        <dbReference type="EMBL" id="KRM26433.1"/>
    </source>
</evidence>
<evidence type="ECO:0000259" key="12">
    <source>
        <dbReference type="Pfam" id="PF00999"/>
    </source>
</evidence>
<dbReference type="Gene3D" id="1.20.1530.20">
    <property type="match status" value="1"/>
</dbReference>
<evidence type="ECO:0000256" key="8">
    <source>
        <dbReference type="ARBA" id="ARBA00023065"/>
    </source>
</evidence>
<evidence type="ECO:0000256" key="4">
    <source>
        <dbReference type="ARBA" id="ARBA00022449"/>
    </source>
</evidence>
<organism evidence="13 14">
    <name type="scientific">Schleiferilactobacillus harbinensis DSM 16991</name>
    <dbReference type="NCBI Taxonomy" id="1122147"/>
    <lineage>
        <taxon>Bacteria</taxon>
        <taxon>Bacillati</taxon>
        <taxon>Bacillota</taxon>
        <taxon>Bacilli</taxon>
        <taxon>Lactobacillales</taxon>
        <taxon>Lactobacillaceae</taxon>
        <taxon>Schleiferilactobacillus</taxon>
    </lineage>
</organism>
<feature type="transmembrane region" description="Helical" evidence="11">
    <location>
        <begin position="266"/>
        <end position="285"/>
    </location>
</feature>
<feature type="transmembrane region" description="Helical" evidence="11">
    <location>
        <begin position="292"/>
        <end position="309"/>
    </location>
</feature>
<dbReference type="PANTHER" id="PTHR43562">
    <property type="entry name" value="NAPA-TYPE SODIUM/HYDROGEN ANTIPORTER"/>
    <property type="match status" value="1"/>
</dbReference>
<evidence type="ECO:0000256" key="2">
    <source>
        <dbReference type="ARBA" id="ARBA00005551"/>
    </source>
</evidence>
<feature type="transmembrane region" description="Helical" evidence="11">
    <location>
        <begin position="219"/>
        <end position="246"/>
    </location>
</feature>
<accession>A0A0R1X9B5</accession>
<protein>
    <submittedName>
        <fullName evidence="13">Na-H antiporter</fullName>
    </submittedName>
</protein>
<evidence type="ECO:0000256" key="11">
    <source>
        <dbReference type="SAM" id="Phobius"/>
    </source>
</evidence>
<dbReference type="GO" id="GO:1902600">
    <property type="term" value="P:proton transmembrane transport"/>
    <property type="evidence" value="ECO:0007669"/>
    <property type="project" value="InterPro"/>
</dbReference>
<comment type="caution">
    <text evidence="13">The sequence shown here is derived from an EMBL/GenBank/DDBJ whole genome shotgun (WGS) entry which is preliminary data.</text>
</comment>
<evidence type="ECO:0000256" key="7">
    <source>
        <dbReference type="ARBA" id="ARBA00023053"/>
    </source>
</evidence>
<keyword evidence="5 11" id="KW-0812">Transmembrane</keyword>
<gene>
    <name evidence="13" type="ORF">FC91_GL000024</name>
</gene>
<evidence type="ECO:0000256" key="10">
    <source>
        <dbReference type="ARBA" id="ARBA00023201"/>
    </source>
</evidence>
<keyword evidence="9 11" id="KW-0472">Membrane</keyword>
<feature type="transmembrane region" description="Helical" evidence="11">
    <location>
        <begin position="114"/>
        <end position="132"/>
    </location>
</feature>
<evidence type="ECO:0000256" key="9">
    <source>
        <dbReference type="ARBA" id="ARBA00023136"/>
    </source>
</evidence>
<comment type="similarity">
    <text evidence="2">Belongs to the monovalent cation:proton antiporter 2 (CPA2) transporter (TC 2.A.37) family.</text>
</comment>
<dbReference type="InterPro" id="IPR006153">
    <property type="entry name" value="Cation/H_exchanger_TM"/>
</dbReference>
<dbReference type="GO" id="GO:0016020">
    <property type="term" value="C:membrane"/>
    <property type="evidence" value="ECO:0007669"/>
    <property type="project" value="UniProtKB-SubCell"/>
</dbReference>
<evidence type="ECO:0000256" key="6">
    <source>
        <dbReference type="ARBA" id="ARBA00022989"/>
    </source>
</evidence>
<feature type="transmembrane region" description="Helical" evidence="11">
    <location>
        <begin position="28"/>
        <end position="47"/>
    </location>
</feature>
<keyword evidence="6 11" id="KW-1133">Transmembrane helix</keyword>
<dbReference type="RefSeq" id="WP_027829422.1">
    <property type="nucleotide sequence ID" value="NZ_AUEH01000059.1"/>
</dbReference>
<proteinExistence type="inferred from homology"/>
<evidence type="ECO:0000256" key="1">
    <source>
        <dbReference type="ARBA" id="ARBA00004141"/>
    </source>
</evidence>
<dbReference type="OrthoDB" id="9793589at2"/>
<dbReference type="InterPro" id="IPR038770">
    <property type="entry name" value="Na+/solute_symporter_sf"/>
</dbReference>
<evidence type="ECO:0000256" key="3">
    <source>
        <dbReference type="ARBA" id="ARBA00022448"/>
    </source>
</evidence>
<keyword evidence="3" id="KW-0813">Transport</keyword>
<sequence>MAILFPIVLVLAVTTLLAHFSRRLNMPAVVGQLLAGILLGPAVLGWLHPTEVMHIFSELGVIVLMFLAGLESDLHLLRRFLKPSLYVACIGVAAPVLLMGIASKLLGMSVIESILVGIVFSATSVSISVDVLKEENALNRPEGATILGAAVADDILGVLLLSFFISFGGAHAAGEQPNMFLTIGEQLLFFGGVVVLIRWLAPLLMHLSEKLLVIAGPTLMAMIICLGTASLADFVGLSDVVGAFFAGVAVAQTPTKKEVDASIEPMGYAFFVPFFFVGIGLQMKLALSWADVLLIVVFTLLAVVTKLYGGMAGAMLGGFTQHQGLTIGAGMVSRGEMALITAQIGNDAGLFPAEQYPAIVIVILLTTLLSPFILKHYLHQTPVPAA</sequence>
<keyword evidence="10" id="KW-0739">Sodium transport</keyword>
<feature type="transmembrane region" description="Helical" evidence="11">
    <location>
        <begin position="85"/>
        <end position="102"/>
    </location>
</feature>
<dbReference type="Pfam" id="PF00999">
    <property type="entry name" value="Na_H_Exchanger"/>
    <property type="match status" value="1"/>
</dbReference>
<dbReference type="PANTHER" id="PTHR43562:SF3">
    <property type="entry name" value="SODIUM ION_PROTON EXCHANGER (EUROFUNG)"/>
    <property type="match status" value="1"/>
</dbReference>
<dbReference type="PATRIC" id="fig|1122147.4.peg.23"/>